<gene>
    <name evidence="2" type="ORF">D9757_010208</name>
</gene>
<dbReference type="SUPFAM" id="SSF56112">
    <property type="entry name" value="Protein kinase-like (PK-like)"/>
    <property type="match status" value="1"/>
</dbReference>
<dbReference type="InterPro" id="IPR011009">
    <property type="entry name" value="Kinase-like_dom_sf"/>
</dbReference>
<proteinExistence type="predicted"/>
<dbReference type="PROSITE" id="PS00109">
    <property type="entry name" value="PROTEIN_KINASE_TYR"/>
    <property type="match status" value="1"/>
</dbReference>
<dbReference type="GO" id="GO:0004672">
    <property type="term" value="F:protein kinase activity"/>
    <property type="evidence" value="ECO:0007669"/>
    <property type="project" value="InterPro"/>
</dbReference>
<dbReference type="AlphaFoldDB" id="A0A8H5GQ25"/>
<comment type="caution">
    <text evidence="2">The sequence shown here is derived from an EMBL/GenBank/DDBJ whole genome shotgun (WGS) entry which is preliminary data.</text>
</comment>
<evidence type="ECO:0000256" key="1">
    <source>
        <dbReference type="SAM" id="MobiDB-lite"/>
    </source>
</evidence>
<evidence type="ECO:0000313" key="2">
    <source>
        <dbReference type="EMBL" id="KAF5368670.1"/>
    </source>
</evidence>
<feature type="region of interest" description="Disordered" evidence="1">
    <location>
        <begin position="435"/>
        <end position="460"/>
    </location>
</feature>
<keyword evidence="3" id="KW-1185">Reference proteome</keyword>
<sequence>MADKSPKIEINFMFANIKKHVLVSDPREPVLCFGKGPLWTKFNQSVREQSKSSQKYRFLIPPAPIIYGPSTHLWERVANLLPPQYFSGEWEVWETGAYPRELTEAGPFVDVFVVPISQYETLSEEEDKLTELRVSNISKRDAETPSIGARPSIFADRQKRNPIAMGRPKTAHHYGIPIPLLHPAFAKFKEDIVSGPIDTQLSTLAFRWTRELSEFFGGEPEREAKFHQLLSELLDGFRISKKRFSGYTTDGGIDPKESMQNFIDLYVKPLLVEVKVETTCGGVDAILECVLYDLEAMRLSLTNDKFGGSWRKTRLPSMIVIHNGPNIQVLGAVWLADQYVEVLSPSLPLYFNEFDTEAFERLLRFMTSLRTLFRSLLEIYQDPEQHAVQHDQVTFPYPSSYDIFDGSVESSTEVGTPSAAEDIIGSSSAEVSSTEAITASSTKADVGTSPEDEPVTESSPQSRLKVQFCYTERVDPIRLVFKACTTDGENIIIKFGYGRYGLEAHRAAGEAGLAPALLGYSKLTGGWWMAAMELLHEGFQSCAKIGVNRSCKSVIGSSIRAFHSMGFVHGDLRASNILVRRYDDQWECRLIDFDWAGYNGQVKYPYGVYRTSSMFRPMANMDQLPITVEHDEATLANMLTECRK</sequence>
<dbReference type="EMBL" id="JAACJN010000133">
    <property type="protein sequence ID" value="KAF5368670.1"/>
    <property type="molecule type" value="Genomic_DNA"/>
</dbReference>
<dbReference type="OrthoDB" id="4062651at2759"/>
<reference evidence="2 3" key="1">
    <citation type="journal article" date="2020" name="ISME J.">
        <title>Uncovering the hidden diversity of litter-decomposition mechanisms in mushroom-forming fungi.</title>
        <authorList>
            <person name="Floudas D."/>
            <person name="Bentzer J."/>
            <person name="Ahren D."/>
            <person name="Johansson T."/>
            <person name="Persson P."/>
            <person name="Tunlid A."/>
        </authorList>
    </citation>
    <scope>NUCLEOTIDE SEQUENCE [LARGE SCALE GENOMIC DNA]</scope>
    <source>
        <strain evidence="2 3">CBS 406.79</strain>
    </source>
</reference>
<dbReference type="Pfam" id="PF06293">
    <property type="entry name" value="Kdo"/>
    <property type="match status" value="1"/>
</dbReference>
<evidence type="ECO:0000313" key="3">
    <source>
        <dbReference type="Proteomes" id="UP000518752"/>
    </source>
</evidence>
<organism evidence="2 3">
    <name type="scientific">Collybiopsis confluens</name>
    <dbReference type="NCBI Taxonomy" id="2823264"/>
    <lineage>
        <taxon>Eukaryota</taxon>
        <taxon>Fungi</taxon>
        <taxon>Dikarya</taxon>
        <taxon>Basidiomycota</taxon>
        <taxon>Agaricomycotina</taxon>
        <taxon>Agaricomycetes</taxon>
        <taxon>Agaricomycetidae</taxon>
        <taxon>Agaricales</taxon>
        <taxon>Marasmiineae</taxon>
        <taxon>Omphalotaceae</taxon>
        <taxon>Collybiopsis</taxon>
    </lineage>
</organism>
<protein>
    <submittedName>
        <fullName evidence="2">Uncharacterized protein</fullName>
    </submittedName>
</protein>
<name>A0A8H5GQ25_9AGAR</name>
<dbReference type="Gene3D" id="1.10.510.10">
    <property type="entry name" value="Transferase(Phosphotransferase) domain 1"/>
    <property type="match status" value="1"/>
</dbReference>
<accession>A0A8H5GQ25</accession>
<dbReference type="Proteomes" id="UP000518752">
    <property type="component" value="Unassembled WGS sequence"/>
</dbReference>
<dbReference type="InterPro" id="IPR008266">
    <property type="entry name" value="Tyr_kinase_AS"/>
</dbReference>